<organism evidence="3">
    <name type="scientific">freshwater metagenome</name>
    <dbReference type="NCBI Taxonomy" id="449393"/>
    <lineage>
        <taxon>unclassified sequences</taxon>
        <taxon>metagenomes</taxon>
        <taxon>ecological metagenomes</taxon>
    </lineage>
</organism>
<gene>
    <name evidence="3" type="ORF">UFOPK1683_00624</name>
</gene>
<dbReference type="InterPro" id="IPR000873">
    <property type="entry name" value="AMP-dep_synth/lig_dom"/>
</dbReference>
<evidence type="ECO:0000256" key="1">
    <source>
        <dbReference type="ARBA" id="ARBA00006432"/>
    </source>
</evidence>
<sequence>MEQSSHQRDVRLVDPAWSLSDLMARLAKALASDGPAIALSSVSSDSVLARISLVVNTTGSSGKIKEVGLTASSLLASAKASNKFIGAKIGDKWSLLLPLNHIAGINVLVRSLELGTIPLDFRNFPGNTEAKYSSADFSAIVPTQLFRALNGDAELLEHLRGCRAVLVGGARLSSEQRNQAIDNGINVVETYGSTETTGGCIYDGQPIEGVEIQIDEDKVLRIKGAVLAHSYLNTSEPLVDENGWYKTSDLAHFDGGKIVIDGRNDDVFVSGGENISLATVESVISARFTSLEFAAFTLFDVQWGQILCCSIVNVDSSLQGVIEREIQEALTLAIGEKAKVKHFLYLEELPKIGIGKVDHAELQNLMGRLIS</sequence>
<dbReference type="EMBL" id="CAEZTL010000051">
    <property type="protein sequence ID" value="CAB4570147.1"/>
    <property type="molecule type" value="Genomic_DNA"/>
</dbReference>
<dbReference type="SUPFAM" id="SSF56801">
    <property type="entry name" value="Acetyl-CoA synthetase-like"/>
    <property type="match status" value="1"/>
</dbReference>
<dbReference type="InterPro" id="IPR045851">
    <property type="entry name" value="AMP-bd_C_sf"/>
</dbReference>
<comment type="similarity">
    <text evidence="1">Belongs to the ATP-dependent AMP-binding enzyme family.</text>
</comment>
<name>A0A6J6E1K3_9ZZZZ</name>
<dbReference type="PANTHER" id="PTHR43201">
    <property type="entry name" value="ACYL-COA SYNTHETASE"/>
    <property type="match status" value="1"/>
</dbReference>
<reference evidence="3" key="1">
    <citation type="submission" date="2020-05" db="EMBL/GenBank/DDBJ databases">
        <authorList>
            <person name="Chiriac C."/>
            <person name="Salcher M."/>
            <person name="Ghai R."/>
            <person name="Kavagutti S V."/>
        </authorList>
    </citation>
    <scope>NUCLEOTIDE SEQUENCE</scope>
</reference>
<dbReference type="GO" id="GO:0031956">
    <property type="term" value="F:medium-chain fatty acid-CoA ligase activity"/>
    <property type="evidence" value="ECO:0007669"/>
    <property type="project" value="TreeGrafter"/>
</dbReference>
<feature type="domain" description="AMP-dependent synthetase/ligase" evidence="2">
    <location>
        <begin position="53"/>
        <end position="211"/>
    </location>
</feature>
<evidence type="ECO:0000313" key="3">
    <source>
        <dbReference type="EMBL" id="CAB4570147.1"/>
    </source>
</evidence>
<dbReference type="Gene3D" id="3.40.50.12780">
    <property type="entry name" value="N-terminal domain of ligase-like"/>
    <property type="match status" value="1"/>
</dbReference>
<dbReference type="InterPro" id="IPR042099">
    <property type="entry name" value="ANL_N_sf"/>
</dbReference>
<dbReference type="Gene3D" id="3.30.300.30">
    <property type="match status" value="1"/>
</dbReference>
<evidence type="ECO:0000259" key="2">
    <source>
        <dbReference type="Pfam" id="PF00501"/>
    </source>
</evidence>
<accession>A0A6J6E1K3</accession>
<dbReference type="GO" id="GO:0006631">
    <property type="term" value="P:fatty acid metabolic process"/>
    <property type="evidence" value="ECO:0007669"/>
    <property type="project" value="TreeGrafter"/>
</dbReference>
<dbReference type="PANTHER" id="PTHR43201:SF8">
    <property type="entry name" value="ACYL-COA SYNTHETASE FAMILY MEMBER 3"/>
    <property type="match status" value="1"/>
</dbReference>
<dbReference type="AlphaFoldDB" id="A0A6J6E1K3"/>
<protein>
    <submittedName>
        <fullName evidence="3">Unannotated protein</fullName>
    </submittedName>
</protein>
<proteinExistence type="inferred from homology"/>
<dbReference type="Pfam" id="PF00501">
    <property type="entry name" value="AMP-binding"/>
    <property type="match status" value="1"/>
</dbReference>